<evidence type="ECO:0000256" key="1">
    <source>
        <dbReference type="SAM" id="MobiDB-lite"/>
    </source>
</evidence>
<protein>
    <submittedName>
        <fullName evidence="2">Uncharacterized protein</fullName>
    </submittedName>
</protein>
<dbReference type="Proteomes" id="UP000006038">
    <property type="component" value="Chromosome 10"/>
</dbReference>
<reference evidence="2" key="1">
    <citation type="journal article" date="2013" name="Nat. Commun.">
        <title>Whole-genome sequencing of Oryza brachyantha reveals mechanisms underlying Oryza genome evolution.</title>
        <authorList>
            <person name="Chen J."/>
            <person name="Huang Q."/>
            <person name="Gao D."/>
            <person name="Wang J."/>
            <person name="Lang Y."/>
            <person name="Liu T."/>
            <person name="Li B."/>
            <person name="Bai Z."/>
            <person name="Luis Goicoechea J."/>
            <person name="Liang C."/>
            <person name="Chen C."/>
            <person name="Zhang W."/>
            <person name="Sun S."/>
            <person name="Liao Y."/>
            <person name="Zhang X."/>
            <person name="Yang L."/>
            <person name="Song C."/>
            <person name="Wang M."/>
            <person name="Shi J."/>
            <person name="Liu G."/>
            <person name="Liu J."/>
            <person name="Zhou H."/>
            <person name="Zhou W."/>
            <person name="Yu Q."/>
            <person name="An N."/>
            <person name="Chen Y."/>
            <person name="Cai Q."/>
            <person name="Wang B."/>
            <person name="Liu B."/>
            <person name="Min J."/>
            <person name="Huang Y."/>
            <person name="Wu H."/>
            <person name="Li Z."/>
            <person name="Zhang Y."/>
            <person name="Yin Y."/>
            <person name="Song W."/>
            <person name="Jiang J."/>
            <person name="Jackson S.A."/>
            <person name="Wing R.A."/>
            <person name="Wang J."/>
            <person name="Chen M."/>
        </authorList>
    </citation>
    <scope>NUCLEOTIDE SEQUENCE [LARGE SCALE GENOMIC DNA]</scope>
    <source>
        <strain evidence="2">cv. IRGC 101232</strain>
    </source>
</reference>
<proteinExistence type="predicted"/>
<feature type="compositionally biased region" description="Basic and acidic residues" evidence="1">
    <location>
        <begin position="15"/>
        <end position="27"/>
    </location>
</feature>
<sequence>MQRKPRKKERKRQKKDAQFGETADPHSKHGHKKRKHESSGIVRQERRKEYKVTVEHLEKSSLSEEHEAPSCFFLRVKLAPTNQRRGQEATAGMSVTPRVTGQLRAKEIGMDVSMTNRKREFQPHVKMVLVLKQVVTQ</sequence>
<organism evidence="2">
    <name type="scientific">Oryza brachyantha</name>
    <name type="common">malo sina</name>
    <dbReference type="NCBI Taxonomy" id="4533"/>
    <lineage>
        <taxon>Eukaryota</taxon>
        <taxon>Viridiplantae</taxon>
        <taxon>Streptophyta</taxon>
        <taxon>Embryophyta</taxon>
        <taxon>Tracheophyta</taxon>
        <taxon>Spermatophyta</taxon>
        <taxon>Magnoliopsida</taxon>
        <taxon>Liliopsida</taxon>
        <taxon>Poales</taxon>
        <taxon>Poaceae</taxon>
        <taxon>BOP clade</taxon>
        <taxon>Oryzoideae</taxon>
        <taxon>Oryzeae</taxon>
        <taxon>Oryzinae</taxon>
        <taxon>Oryza</taxon>
    </lineage>
</organism>
<accession>J3N0N7</accession>
<dbReference type="STRING" id="4533.J3N0N7"/>
<feature type="region of interest" description="Disordered" evidence="1">
    <location>
        <begin position="1"/>
        <end position="48"/>
    </location>
</feature>
<feature type="compositionally biased region" description="Basic residues" evidence="1">
    <location>
        <begin position="1"/>
        <end position="14"/>
    </location>
</feature>
<name>J3N0N7_ORYBR</name>
<evidence type="ECO:0000313" key="3">
    <source>
        <dbReference type="Proteomes" id="UP000006038"/>
    </source>
</evidence>
<dbReference type="EnsemblPlants" id="OB10G10850.1">
    <property type="protein sequence ID" value="OB10G10850.1"/>
    <property type="gene ID" value="OB10G10850"/>
</dbReference>
<dbReference type="AlphaFoldDB" id="J3N0N7"/>
<dbReference type="HOGENOM" id="CLU_1868272_0_0_1"/>
<dbReference type="Gramene" id="OB10G10850.1">
    <property type="protein sequence ID" value="OB10G10850.1"/>
    <property type="gene ID" value="OB10G10850"/>
</dbReference>
<keyword evidence="3" id="KW-1185">Reference proteome</keyword>
<evidence type="ECO:0000313" key="2">
    <source>
        <dbReference type="EnsemblPlants" id="OB10G10850.1"/>
    </source>
</evidence>
<reference evidence="2" key="2">
    <citation type="submission" date="2013-04" db="UniProtKB">
        <authorList>
            <consortium name="EnsemblPlants"/>
        </authorList>
    </citation>
    <scope>IDENTIFICATION</scope>
</reference>